<dbReference type="PROSITE" id="PS50862">
    <property type="entry name" value="AA_TRNA_LIGASE_II"/>
    <property type="match status" value="1"/>
</dbReference>
<dbReference type="HAMAP" id="MF_00176">
    <property type="entry name" value="Ser_tRNA_synth_type1"/>
    <property type="match status" value="1"/>
</dbReference>
<feature type="binding site" evidence="12">
    <location>
        <begin position="263"/>
        <end position="265"/>
    </location>
    <ligand>
        <name>ATP</name>
        <dbReference type="ChEBI" id="CHEBI:30616"/>
    </ligand>
</feature>
<gene>
    <name evidence="12" type="primary">serS</name>
    <name evidence="15" type="ORF">BES34_008475</name>
</gene>
<evidence type="ECO:0000256" key="6">
    <source>
        <dbReference type="ARBA" id="ARBA00022741"/>
    </source>
</evidence>
<dbReference type="InterPro" id="IPR006195">
    <property type="entry name" value="aa-tRNA-synth_II"/>
</dbReference>
<keyword evidence="16" id="KW-1185">Reference proteome</keyword>
<dbReference type="Pfam" id="PF00587">
    <property type="entry name" value="tRNA-synt_2b"/>
    <property type="match status" value="1"/>
</dbReference>
<reference evidence="15" key="1">
    <citation type="submission" date="2018-01" db="EMBL/GenBank/DDBJ databases">
        <title>Genomic characterization of Leptospira inadai serogroup Lyme isolated from captured rat in Brazil and comparative analysis with human reference strain.</title>
        <authorList>
            <person name="Moreno L.Z."/>
            <person name="Loureiro A.P."/>
            <person name="Miraglia F."/>
            <person name="Kremer F.S."/>
            <person name="Eslabao M.R."/>
            <person name="Dellagostin O.A."/>
            <person name="Lilenbaum W."/>
            <person name="Moreno A.M."/>
        </authorList>
    </citation>
    <scope>NUCLEOTIDE SEQUENCE [LARGE SCALE GENOMIC DNA]</scope>
    <source>
        <strain evidence="15">M34/99</strain>
    </source>
</reference>
<evidence type="ECO:0000256" key="3">
    <source>
        <dbReference type="ARBA" id="ARBA00010728"/>
    </source>
</evidence>
<comment type="catalytic activity">
    <reaction evidence="10 12">
        <text>tRNA(Sec) + L-serine + ATP = L-seryl-tRNA(Sec) + AMP + diphosphate + H(+)</text>
        <dbReference type="Rhea" id="RHEA:42580"/>
        <dbReference type="Rhea" id="RHEA-COMP:9742"/>
        <dbReference type="Rhea" id="RHEA-COMP:10128"/>
        <dbReference type="ChEBI" id="CHEBI:15378"/>
        <dbReference type="ChEBI" id="CHEBI:30616"/>
        <dbReference type="ChEBI" id="CHEBI:33019"/>
        <dbReference type="ChEBI" id="CHEBI:33384"/>
        <dbReference type="ChEBI" id="CHEBI:78442"/>
        <dbReference type="ChEBI" id="CHEBI:78533"/>
        <dbReference type="ChEBI" id="CHEBI:456215"/>
        <dbReference type="EC" id="6.1.1.11"/>
    </reaction>
</comment>
<evidence type="ECO:0000256" key="9">
    <source>
        <dbReference type="ARBA" id="ARBA00023146"/>
    </source>
</evidence>
<dbReference type="EC" id="6.1.1.11" evidence="12"/>
<keyword evidence="7 12" id="KW-0067">ATP-binding</keyword>
<keyword evidence="4 12" id="KW-0963">Cytoplasm</keyword>
<dbReference type="InterPro" id="IPR002317">
    <property type="entry name" value="Ser-tRNA-ligase_type_1"/>
</dbReference>
<dbReference type="RefSeq" id="WP_020989121.1">
    <property type="nucleotide sequence ID" value="NZ_MCRM02000007.1"/>
</dbReference>
<proteinExistence type="inferred from homology"/>
<name>A0ABX4YJ42_9LEPT</name>
<sequence length="417" mass="47734">MLDLKFITENTEALKANLELRGFRDIGILDELARIIHKKKELQKETESLREERNRASKEIGKIKQSGGDIAVASAAVKEIGDKIKELETDLEIQENLLSEINLALPNILDAQVPPGKNEQDNKVLYEVGEVRNFPFLPKPHYELGENLKWIDFEKGVKLGGGRAYTYFGFGAKLERALANFMLETHTKEHGYTEVWVPVMVTDECMITTGQYPKFKDEYYRMERDELNLIPTAEVPLTNLYRDEILTEDRLPISVTAHTSCFRREAGSYGKDTRGLVRVHQFQKVELVKFSRPEDSEQEHKAMLSHAENILKKLGLRYRVMLLCSGDISAASSKTYDLEVWMPGLNRWMEISSVSNFKDFQARRGKIRYKSKDGKNQLVHTLNGSGLAIGRTMAAILETYQKEDGTIEFPESLKQYF</sequence>
<evidence type="ECO:0000256" key="11">
    <source>
        <dbReference type="ARBA" id="ARBA00048823"/>
    </source>
</evidence>
<dbReference type="PRINTS" id="PR00981">
    <property type="entry name" value="TRNASYNTHSER"/>
</dbReference>
<keyword evidence="5 12" id="KW-0436">Ligase</keyword>
<dbReference type="InterPro" id="IPR015866">
    <property type="entry name" value="Ser-tRNA-synth_1_N"/>
</dbReference>
<evidence type="ECO:0000256" key="7">
    <source>
        <dbReference type="ARBA" id="ARBA00022840"/>
    </source>
</evidence>
<evidence type="ECO:0000313" key="16">
    <source>
        <dbReference type="Proteomes" id="UP000094669"/>
    </source>
</evidence>
<evidence type="ECO:0000256" key="2">
    <source>
        <dbReference type="ARBA" id="ARBA00005045"/>
    </source>
</evidence>
<dbReference type="InterPro" id="IPR042103">
    <property type="entry name" value="SerRS_1_N_sf"/>
</dbReference>
<dbReference type="PIRSF" id="PIRSF001529">
    <property type="entry name" value="Ser-tRNA-synth_IIa"/>
    <property type="match status" value="1"/>
</dbReference>
<evidence type="ECO:0000256" key="13">
    <source>
        <dbReference type="SAM" id="Coils"/>
    </source>
</evidence>
<feature type="binding site" evidence="12">
    <location>
        <begin position="232"/>
        <end position="234"/>
    </location>
    <ligand>
        <name>L-serine</name>
        <dbReference type="ChEBI" id="CHEBI:33384"/>
    </ligand>
</feature>
<dbReference type="Gene3D" id="1.10.287.40">
    <property type="entry name" value="Serine-tRNA synthetase, tRNA binding domain"/>
    <property type="match status" value="1"/>
</dbReference>
<dbReference type="Pfam" id="PF02403">
    <property type="entry name" value="Seryl_tRNA_N"/>
    <property type="match status" value="1"/>
</dbReference>
<dbReference type="SUPFAM" id="SSF55681">
    <property type="entry name" value="Class II aaRS and biotin synthetases"/>
    <property type="match status" value="1"/>
</dbReference>
<dbReference type="InterPro" id="IPR045864">
    <property type="entry name" value="aa-tRNA-synth_II/BPL/LPL"/>
</dbReference>
<comment type="caution">
    <text evidence="15">The sequence shown here is derived from an EMBL/GenBank/DDBJ whole genome shotgun (WGS) entry which is preliminary data.</text>
</comment>
<accession>A0ABX4YJ42</accession>
<dbReference type="EMBL" id="MCRM02000007">
    <property type="protein sequence ID" value="PNV75288.1"/>
    <property type="molecule type" value="Genomic_DNA"/>
</dbReference>
<keyword evidence="8 12" id="KW-0648">Protein biosynthesis</keyword>
<dbReference type="Gene3D" id="3.30.930.10">
    <property type="entry name" value="Bira Bifunctional Protein, Domain 2"/>
    <property type="match status" value="1"/>
</dbReference>
<comment type="similarity">
    <text evidence="3 12">Belongs to the class-II aminoacyl-tRNA synthetase family. Type-1 seryl-tRNA synthetase subfamily.</text>
</comment>
<dbReference type="InterPro" id="IPR033729">
    <property type="entry name" value="SerRS_core"/>
</dbReference>
<feature type="binding site" evidence="12">
    <location>
        <position position="286"/>
    </location>
    <ligand>
        <name>L-serine</name>
        <dbReference type="ChEBI" id="CHEBI:33384"/>
    </ligand>
</feature>
<feature type="binding site" evidence="12">
    <location>
        <begin position="350"/>
        <end position="353"/>
    </location>
    <ligand>
        <name>ATP</name>
        <dbReference type="ChEBI" id="CHEBI:30616"/>
    </ligand>
</feature>
<dbReference type="SUPFAM" id="SSF46589">
    <property type="entry name" value="tRNA-binding arm"/>
    <property type="match status" value="1"/>
</dbReference>
<dbReference type="NCBIfam" id="TIGR00414">
    <property type="entry name" value="serS"/>
    <property type="match status" value="1"/>
</dbReference>
<evidence type="ECO:0000259" key="14">
    <source>
        <dbReference type="PROSITE" id="PS50862"/>
    </source>
</evidence>
<feature type="domain" description="Aminoacyl-transfer RNA synthetases class-II family profile" evidence="14">
    <location>
        <begin position="173"/>
        <end position="410"/>
    </location>
</feature>
<organism evidence="15 16">
    <name type="scientific">Leptospira inadai serovar Lyme</name>
    <dbReference type="NCBI Taxonomy" id="293084"/>
    <lineage>
        <taxon>Bacteria</taxon>
        <taxon>Pseudomonadati</taxon>
        <taxon>Spirochaetota</taxon>
        <taxon>Spirochaetia</taxon>
        <taxon>Leptospirales</taxon>
        <taxon>Leptospiraceae</taxon>
        <taxon>Leptospira</taxon>
    </lineage>
</organism>
<evidence type="ECO:0000256" key="1">
    <source>
        <dbReference type="ARBA" id="ARBA00004496"/>
    </source>
</evidence>
<dbReference type="GO" id="GO:0016874">
    <property type="term" value="F:ligase activity"/>
    <property type="evidence" value="ECO:0007669"/>
    <property type="project" value="UniProtKB-KW"/>
</dbReference>
<dbReference type="InterPro" id="IPR010978">
    <property type="entry name" value="tRNA-bd_arm"/>
</dbReference>
<evidence type="ECO:0000256" key="4">
    <source>
        <dbReference type="ARBA" id="ARBA00022490"/>
    </source>
</evidence>
<protein>
    <recommendedName>
        <fullName evidence="12">Serine--tRNA ligase</fullName>
        <ecNumber evidence="12">6.1.1.11</ecNumber>
    </recommendedName>
    <alternativeName>
        <fullName evidence="12">Seryl-tRNA synthetase</fullName>
        <shortName evidence="12">SerRS</shortName>
    </alternativeName>
    <alternativeName>
        <fullName evidence="12">Seryl-tRNA(Ser/Sec) synthetase</fullName>
    </alternativeName>
</protein>
<evidence type="ECO:0000313" key="15">
    <source>
        <dbReference type="EMBL" id="PNV75288.1"/>
    </source>
</evidence>
<feature type="binding site" evidence="12">
    <location>
        <position position="385"/>
    </location>
    <ligand>
        <name>L-serine</name>
        <dbReference type="ChEBI" id="CHEBI:33384"/>
    </ligand>
</feature>
<evidence type="ECO:0000256" key="12">
    <source>
        <dbReference type="HAMAP-Rule" id="MF_00176"/>
    </source>
</evidence>
<comment type="domain">
    <text evidence="12">Consists of two distinct domains, a catalytic core and a N-terminal extension that is involved in tRNA binding.</text>
</comment>
<evidence type="ECO:0000256" key="10">
    <source>
        <dbReference type="ARBA" id="ARBA00047929"/>
    </source>
</evidence>
<comment type="function">
    <text evidence="12">Catalyzes the attachment of serine to tRNA(Ser). Is also able to aminoacylate tRNA(Sec) with serine, to form the misacylated tRNA L-seryl-tRNA(Sec), which will be further converted into selenocysteinyl-tRNA(Sec).</text>
</comment>
<comment type="pathway">
    <text evidence="2 12">Aminoacyl-tRNA biosynthesis; selenocysteinyl-tRNA(Sec) biosynthesis; L-seryl-tRNA(Sec) from L-serine and tRNA(Sec): step 1/1.</text>
</comment>
<keyword evidence="6 12" id="KW-0547">Nucleotide-binding</keyword>
<comment type="catalytic activity">
    <reaction evidence="11 12">
        <text>tRNA(Ser) + L-serine + ATP = L-seryl-tRNA(Ser) + AMP + diphosphate + H(+)</text>
        <dbReference type="Rhea" id="RHEA:12292"/>
        <dbReference type="Rhea" id="RHEA-COMP:9669"/>
        <dbReference type="Rhea" id="RHEA-COMP:9703"/>
        <dbReference type="ChEBI" id="CHEBI:15378"/>
        <dbReference type="ChEBI" id="CHEBI:30616"/>
        <dbReference type="ChEBI" id="CHEBI:33019"/>
        <dbReference type="ChEBI" id="CHEBI:33384"/>
        <dbReference type="ChEBI" id="CHEBI:78442"/>
        <dbReference type="ChEBI" id="CHEBI:78533"/>
        <dbReference type="ChEBI" id="CHEBI:456215"/>
        <dbReference type="EC" id="6.1.1.11"/>
    </reaction>
</comment>
<dbReference type="PANTHER" id="PTHR43697">
    <property type="entry name" value="SERYL-TRNA SYNTHETASE"/>
    <property type="match status" value="1"/>
</dbReference>
<feature type="coiled-coil region" evidence="13">
    <location>
        <begin position="32"/>
        <end position="104"/>
    </location>
</feature>
<dbReference type="CDD" id="cd00770">
    <property type="entry name" value="SerRS_core"/>
    <property type="match status" value="1"/>
</dbReference>
<dbReference type="InterPro" id="IPR002314">
    <property type="entry name" value="aa-tRNA-synt_IIb"/>
</dbReference>
<keyword evidence="13" id="KW-0175">Coiled coil</keyword>
<dbReference type="Proteomes" id="UP000094669">
    <property type="component" value="Unassembled WGS sequence"/>
</dbReference>
<evidence type="ECO:0000256" key="5">
    <source>
        <dbReference type="ARBA" id="ARBA00022598"/>
    </source>
</evidence>
<comment type="subcellular location">
    <subcellularLocation>
        <location evidence="1 12">Cytoplasm</location>
    </subcellularLocation>
</comment>
<dbReference type="PANTHER" id="PTHR43697:SF1">
    <property type="entry name" value="SERINE--TRNA LIGASE"/>
    <property type="match status" value="1"/>
</dbReference>
<evidence type="ECO:0000256" key="8">
    <source>
        <dbReference type="ARBA" id="ARBA00022917"/>
    </source>
</evidence>
<feature type="binding site" evidence="12">
    <location>
        <position position="279"/>
    </location>
    <ligand>
        <name>ATP</name>
        <dbReference type="ChEBI" id="CHEBI:30616"/>
    </ligand>
</feature>
<comment type="subunit">
    <text evidence="12">Homodimer. The tRNA molecule binds across the dimer.</text>
</comment>
<keyword evidence="9 12" id="KW-0030">Aminoacyl-tRNA synthetase</keyword>